<evidence type="ECO:0000256" key="7">
    <source>
        <dbReference type="ARBA" id="ARBA00022723"/>
    </source>
</evidence>
<evidence type="ECO:0008006" key="18">
    <source>
        <dbReference type="Google" id="ProtNLM"/>
    </source>
</evidence>
<dbReference type="PRINTS" id="PR00385">
    <property type="entry name" value="P450"/>
</dbReference>
<keyword evidence="15" id="KW-0812">Transmembrane</keyword>
<comment type="similarity">
    <text evidence="5">Belongs to the cytochrome P450 family.</text>
</comment>
<keyword evidence="7 14" id="KW-0479">Metal-binding</keyword>
<evidence type="ECO:0000256" key="9">
    <source>
        <dbReference type="ARBA" id="ARBA00022848"/>
    </source>
</evidence>
<keyword evidence="11 14" id="KW-0408">Iron</keyword>
<evidence type="ECO:0000256" key="15">
    <source>
        <dbReference type="SAM" id="Phobius"/>
    </source>
</evidence>
<evidence type="ECO:0000256" key="4">
    <source>
        <dbReference type="ARBA" id="ARBA00004406"/>
    </source>
</evidence>
<evidence type="ECO:0000256" key="5">
    <source>
        <dbReference type="ARBA" id="ARBA00010617"/>
    </source>
</evidence>
<dbReference type="InterPro" id="IPR001128">
    <property type="entry name" value="Cyt_P450"/>
</dbReference>
<evidence type="ECO:0000256" key="11">
    <source>
        <dbReference type="ARBA" id="ARBA00023004"/>
    </source>
</evidence>
<dbReference type="InterPro" id="IPR050196">
    <property type="entry name" value="Cytochrome_P450_Monoox"/>
</dbReference>
<dbReference type="Gene3D" id="1.10.630.10">
    <property type="entry name" value="Cytochrome P450"/>
    <property type="match status" value="2"/>
</dbReference>
<organism evidence="16 17">
    <name type="scientific">Aphidius gifuensis</name>
    <name type="common">Parasitoid wasp</name>
    <dbReference type="NCBI Taxonomy" id="684658"/>
    <lineage>
        <taxon>Eukaryota</taxon>
        <taxon>Metazoa</taxon>
        <taxon>Ecdysozoa</taxon>
        <taxon>Arthropoda</taxon>
        <taxon>Hexapoda</taxon>
        <taxon>Insecta</taxon>
        <taxon>Pterygota</taxon>
        <taxon>Neoptera</taxon>
        <taxon>Endopterygota</taxon>
        <taxon>Hymenoptera</taxon>
        <taxon>Apocrita</taxon>
        <taxon>Ichneumonoidea</taxon>
        <taxon>Braconidae</taxon>
        <taxon>Aphidiinae</taxon>
        <taxon>Aphidius</taxon>
    </lineage>
</organism>
<keyword evidence="10" id="KW-0560">Oxidoreductase</keyword>
<comment type="cofactor">
    <cofactor evidence="1 14">
        <name>heme</name>
        <dbReference type="ChEBI" id="CHEBI:30413"/>
    </cofactor>
</comment>
<dbReference type="PROSITE" id="PS00086">
    <property type="entry name" value="CYTOCHROME_P450"/>
    <property type="match status" value="2"/>
</dbReference>
<dbReference type="GO" id="GO:0020037">
    <property type="term" value="F:heme binding"/>
    <property type="evidence" value="ECO:0007669"/>
    <property type="project" value="InterPro"/>
</dbReference>
<gene>
    <name evidence="16" type="ORF">HCN44_000207</name>
</gene>
<dbReference type="SUPFAM" id="SSF48264">
    <property type="entry name" value="Cytochrome P450"/>
    <property type="match status" value="2"/>
</dbReference>
<evidence type="ECO:0000256" key="10">
    <source>
        <dbReference type="ARBA" id="ARBA00023002"/>
    </source>
</evidence>
<evidence type="ECO:0000313" key="16">
    <source>
        <dbReference type="EMBL" id="KAF7990402.1"/>
    </source>
</evidence>
<proteinExistence type="inferred from homology"/>
<keyword evidence="9" id="KW-0492">Microsome</keyword>
<sequence length="1012" mass="115705">MELITLISIVLSFPVIILLILDYYIHHNKKGREINKIPGPQTLPILGNFLSVLSQPDGFWGFGKNITKKYGPVCKFWVFNQAIVYVSDPDDIKVVLSSTSNIDKSPEYHLLHPWLNTGLVTSTGKKWQQRRKIANTAFHYNVLQEYFHTIAVKTNNLVQVLRAEADTGEIIKELRPITSSVAVEIICETAMGTLVKDNNISLKKYYKAVHDFGKAFAYRLSRIWLYNDWIFSMTSKGHELSEVVEILHGFTKSIIEQRKKYHNETEGKYLSIENTQEDEEAVKSKRKKLALLDSLIAASKNNQAIDDDGIQEEVDTFVFAGHDTVSTALLCTIKLLAEHKDIQTGGEITMAAVQQFCYLERCIKETLRFYPSVPVINRKITEDVQLKKYLIPAGLTLNIHIYNAHHDPNFWPDPEVFDPDRFLPENSIGRHSHAYVPFSAGPRNCIGQKFAMIELKTVVAGLLHNFYFEPTDVKGTDDNQLTQEIILKWTKPVYTKNMELITLITVLLCGPVIFLLILDYYNHHNKRGCQINKIPGPKPLPIFGNIFSLLSQPDGFWGFSKNITKKYGPVCKFWVFNQAIVYVSDPDDIKVVLSSTSNIDKSLGYRLLHPWLNKGLITSTGKKWQQRRKIANTAFHYNVLQEYFHTFAVKANNLIKILRAETESGEIIKELHPITTSVAIEIICETAMGTLVKNNNISSNKYYNAVHNFGRIFNYRLARLWLYNDWIFLMTSKGHELSNIVKILHGFTANIIKQRKEYHNETEGKYLSIENTQEDEEVVKSKRKKLALLDCLIAASKNNQAIDDDGIQEEVDTFVFAGHDTLSSALLCAIKLLAEHKDIQAIARKEVNQVLKETDGEITMAAVQQFCYLERCIKETLRFYPSVPVIFRKITEDVHLKNYLIPAGTNLNIHIYNAHHDPNFWPNPEVFDPDRFLPENSIGRHSHAYVPFSAGPRNCIGQKFAMIELKTIIGGLLQNFQFDTVDGQDTDDNQMFQEIILRWTKPVHVKIIPISK</sequence>
<name>A0A834XPM5_APHGI</name>
<evidence type="ECO:0000256" key="8">
    <source>
        <dbReference type="ARBA" id="ARBA00022824"/>
    </source>
</evidence>
<dbReference type="Pfam" id="PF00067">
    <property type="entry name" value="p450"/>
    <property type="match status" value="2"/>
</dbReference>
<dbReference type="InterPro" id="IPR017972">
    <property type="entry name" value="Cyt_P450_CS"/>
</dbReference>
<evidence type="ECO:0000256" key="1">
    <source>
        <dbReference type="ARBA" id="ARBA00001971"/>
    </source>
</evidence>
<dbReference type="FunFam" id="1.10.630.10:FF:000035">
    <property type="entry name" value="CYtochrome P450 family"/>
    <property type="match status" value="2"/>
</dbReference>
<dbReference type="GO" id="GO:0016705">
    <property type="term" value="F:oxidoreductase activity, acting on paired donors, with incorporation or reduction of molecular oxygen"/>
    <property type="evidence" value="ECO:0007669"/>
    <property type="project" value="InterPro"/>
</dbReference>
<dbReference type="PANTHER" id="PTHR24291:SF105">
    <property type="entry name" value="CYTOCHROME P450 4P1-RELATED"/>
    <property type="match status" value="1"/>
</dbReference>
<dbReference type="CDD" id="cd20628">
    <property type="entry name" value="CYP4"/>
    <property type="match status" value="2"/>
</dbReference>
<dbReference type="InterPro" id="IPR036396">
    <property type="entry name" value="Cyt_P450_sf"/>
</dbReference>
<protein>
    <recommendedName>
        <fullName evidence="18">Cytochrome P450</fullName>
    </recommendedName>
</protein>
<feature type="transmembrane region" description="Helical" evidence="15">
    <location>
        <begin position="6"/>
        <end position="25"/>
    </location>
</feature>
<dbReference type="Proteomes" id="UP000639338">
    <property type="component" value="Unassembled WGS sequence"/>
</dbReference>
<keyword evidence="13 15" id="KW-0472">Membrane</keyword>
<evidence type="ECO:0000256" key="6">
    <source>
        <dbReference type="ARBA" id="ARBA00022617"/>
    </source>
</evidence>
<accession>A0A834XPM5</accession>
<comment type="function">
    <text evidence="2">May be involved in the metabolism of insect hormones and in the breakdown of synthetic insecticides.</text>
</comment>
<dbReference type="GO" id="GO:0004497">
    <property type="term" value="F:monooxygenase activity"/>
    <property type="evidence" value="ECO:0007669"/>
    <property type="project" value="UniProtKB-KW"/>
</dbReference>
<evidence type="ECO:0000313" key="17">
    <source>
        <dbReference type="Proteomes" id="UP000639338"/>
    </source>
</evidence>
<dbReference type="InterPro" id="IPR002401">
    <property type="entry name" value="Cyt_P450_E_grp-I"/>
</dbReference>
<evidence type="ECO:0000256" key="13">
    <source>
        <dbReference type="ARBA" id="ARBA00023136"/>
    </source>
</evidence>
<dbReference type="GO" id="GO:0005789">
    <property type="term" value="C:endoplasmic reticulum membrane"/>
    <property type="evidence" value="ECO:0007669"/>
    <property type="project" value="UniProtKB-SubCell"/>
</dbReference>
<feature type="transmembrane region" description="Helical" evidence="15">
    <location>
        <begin position="500"/>
        <end position="521"/>
    </location>
</feature>
<evidence type="ECO:0000256" key="2">
    <source>
        <dbReference type="ARBA" id="ARBA00003690"/>
    </source>
</evidence>
<dbReference type="OrthoDB" id="1470350at2759"/>
<dbReference type="EMBL" id="JACMRX010000004">
    <property type="protein sequence ID" value="KAF7990402.1"/>
    <property type="molecule type" value="Genomic_DNA"/>
</dbReference>
<keyword evidence="12" id="KW-0503">Monooxygenase</keyword>
<dbReference type="GO" id="GO:0005506">
    <property type="term" value="F:iron ion binding"/>
    <property type="evidence" value="ECO:0007669"/>
    <property type="project" value="InterPro"/>
</dbReference>
<comment type="subcellular location">
    <subcellularLocation>
        <location evidence="4">Endoplasmic reticulum membrane</location>
        <topology evidence="4">Peripheral membrane protein</topology>
    </subcellularLocation>
    <subcellularLocation>
        <location evidence="3">Microsome membrane</location>
        <topology evidence="3">Peripheral membrane protein</topology>
    </subcellularLocation>
</comment>
<feature type="binding site" description="axial binding residue" evidence="14">
    <location>
        <position position="955"/>
    </location>
    <ligand>
        <name>heme</name>
        <dbReference type="ChEBI" id="CHEBI:30413"/>
    </ligand>
    <ligandPart>
        <name>Fe</name>
        <dbReference type="ChEBI" id="CHEBI:18248"/>
    </ligandPart>
</feature>
<reference evidence="16 17" key="1">
    <citation type="submission" date="2020-08" db="EMBL/GenBank/DDBJ databases">
        <title>Aphidius gifuensis genome sequencing and assembly.</title>
        <authorList>
            <person name="Du Z."/>
        </authorList>
    </citation>
    <scope>NUCLEOTIDE SEQUENCE [LARGE SCALE GENOMIC DNA]</scope>
    <source>
        <strain evidence="16">YNYX2018</strain>
        <tissue evidence="16">Adults</tissue>
    </source>
</reference>
<evidence type="ECO:0000256" key="3">
    <source>
        <dbReference type="ARBA" id="ARBA00004174"/>
    </source>
</evidence>
<evidence type="ECO:0000256" key="14">
    <source>
        <dbReference type="PIRSR" id="PIRSR602401-1"/>
    </source>
</evidence>
<comment type="caution">
    <text evidence="16">The sequence shown here is derived from an EMBL/GenBank/DDBJ whole genome shotgun (WGS) entry which is preliminary data.</text>
</comment>
<keyword evidence="8" id="KW-0256">Endoplasmic reticulum</keyword>
<evidence type="ECO:0000256" key="12">
    <source>
        <dbReference type="ARBA" id="ARBA00023033"/>
    </source>
</evidence>
<dbReference type="PANTHER" id="PTHR24291">
    <property type="entry name" value="CYTOCHROME P450 FAMILY 4"/>
    <property type="match status" value="1"/>
</dbReference>
<keyword evidence="6 14" id="KW-0349">Heme</keyword>
<dbReference type="PRINTS" id="PR00463">
    <property type="entry name" value="EP450I"/>
</dbReference>
<dbReference type="AlphaFoldDB" id="A0A834XPM5"/>
<keyword evidence="17" id="KW-1185">Reference proteome</keyword>
<keyword evidence="15" id="KW-1133">Transmembrane helix</keyword>